<evidence type="ECO:0000256" key="5">
    <source>
        <dbReference type="SAM" id="MobiDB-lite"/>
    </source>
</evidence>
<keyword evidence="2" id="KW-0963">Cytoplasm</keyword>
<keyword evidence="3" id="KW-0733">Signal recognition particle</keyword>
<dbReference type="EMBL" id="JAVRRL010000008">
    <property type="protein sequence ID" value="KAK5116508.1"/>
    <property type="molecule type" value="Genomic_DNA"/>
</dbReference>
<dbReference type="Gene3D" id="3.30.56.30">
    <property type="entry name" value="Signal recognition particle, SRP19-like subunit"/>
    <property type="match status" value="1"/>
</dbReference>
<dbReference type="FunFam" id="3.30.56.30:FF:000003">
    <property type="entry name" value="Signal recognition particle SEC65 subunit"/>
    <property type="match status" value="1"/>
</dbReference>
<dbReference type="PANTHER" id="PTHR17453:SF0">
    <property type="entry name" value="SIGNAL RECOGNITION PARTICLE 19 KDA PROTEIN"/>
    <property type="match status" value="1"/>
</dbReference>
<dbReference type="InterPro" id="IPR002778">
    <property type="entry name" value="Signal_recog_particle_SRP19"/>
</dbReference>
<feature type="compositionally biased region" description="Polar residues" evidence="5">
    <location>
        <begin position="68"/>
        <end position="81"/>
    </location>
</feature>
<evidence type="ECO:0008006" key="8">
    <source>
        <dbReference type="Google" id="ProtNLM"/>
    </source>
</evidence>
<dbReference type="Pfam" id="PF01922">
    <property type="entry name" value="SRP19"/>
    <property type="match status" value="1"/>
</dbReference>
<evidence type="ECO:0000256" key="2">
    <source>
        <dbReference type="ARBA" id="ARBA00022490"/>
    </source>
</evidence>
<dbReference type="GO" id="GO:0005786">
    <property type="term" value="C:signal recognition particle, endoplasmic reticulum targeting"/>
    <property type="evidence" value="ECO:0007669"/>
    <property type="project" value="UniProtKB-KW"/>
</dbReference>
<sequence>MANPRIEEISDDDDNGFADDPDEMDLDAFDFAKPQGSLQPKNAAEHEEPELSAKQKAQMQALLDESRSAPTPSYQTQPTEQQQREAQEASKSYQCIYPIYFDSTRSKAQGRRVSRKDAVPNPLAREIVDAVSAIAGQRGVGLRVVFEPFKTHPKDWANPGRVRVLLKKDGRAVSGKIANKHYLYKLIAEYLKAHPTTPEMAQRYRMQGMPPMKEAPPAPAVPRGFKIGTILPMHSPALSGGGVSDNFFGDMMAEMGGQLPPGMEGMAGMVGAGAGAGGAGGGQQVKKVKDKKKK</sequence>
<gene>
    <name evidence="6" type="ORF">LTR62_008057</name>
</gene>
<dbReference type="Proteomes" id="UP001310890">
    <property type="component" value="Unassembled WGS sequence"/>
</dbReference>
<comment type="subcellular location">
    <subcellularLocation>
        <location evidence="1">Cytoplasm</location>
    </subcellularLocation>
</comment>
<proteinExistence type="predicted"/>
<evidence type="ECO:0000256" key="3">
    <source>
        <dbReference type="ARBA" id="ARBA00023135"/>
    </source>
</evidence>
<comment type="caution">
    <text evidence="6">The sequence shown here is derived from an EMBL/GenBank/DDBJ whole genome shotgun (WGS) entry which is preliminary data.</text>
</comment>
<keyword evidence="4" id="KW-0687">Ribonucleoprotein</keyword>
<name>A0AAN7TM89_9PEZI</name>
<evidence type="ECO:0000256" key="1">
    <source>
        <dbReference type="ARBA" id="ARBA00004496"/>
    </source>
</evidence>
<reference evidence="6" key="1">
    <citation type="submission" date="2023-08" db="EMBL/GenBank/DDBJ databases">
        <title>Black Yeasts Isolated from many extreme environments.</title>
        <authorList>
            <person name="Coleine C."/>
            <person name="Stajich J.E."/>
            <person name="Selbmann L."/>
        </authorList>
    </citation>
    <scope>NUCLEOTIDE SEQUENCE</scope>
    <source>
        <strain evidence="6">CCFEE 5401</strain>
    </source>
</reference>
<feature type="compositionally biased region" description="Basic and acidic residues" evidence="5">
    <location>
        <begin position="43"/>
        <end position="53"/>
    </location>
</feature>
<dbReference type="SUPFAM" id="SSF69695">
    <property type="entry name" value="SRP19"/>
    <property type="match status" value="1"/>
</dbReference>
<dbReference type="AlphaFoldDB" id="A0AAN7TM89"/>
<accession>A0AAN7TM89</accession>
<feature type="region of interest" description="Disordered" evidence="5">
    <location>
        <begin position="273"/>
        <end position="294"/>
    </location>
</feature>
<dbReference type="InterPro" id="IPR036521">
    <property type="entry name" value="SRP19-like_sf"/>
</dbReference>
<evidence type="ECO:0000313" key="7">
    <source>
        <dbReference type="Proteomes" id="UP001310890"/>
    </source>
</evidence>
<organism evidence="6 7">
    <name type="scientific">Meristemomyces frigidus</name>
    <dbReference type="NCBI Taxonomy" id="1508187"/>
    <lineage>
        <taxon>Eukaryota</taxon>
        <taxon>Fungi</taxon>
        <taxon>Dikarya</taxon>
        <taxon>Ascomycota</taxon>
        <taxon>Pezizomycotina</taxon>
        <taxon>Dothideomycetes</taxon>
        <taxon>Dothideomycetidae</taxon>
        <taxon>Mycosphaerellales</taxon>
        <taxon>Teratosphaeriaceae</taxon>
        <taxon>Meristemomyces</taxon>
    </lineage>
</organism>
<feature type="compositionally biased region" description="Acidic residues" evidence="5">
    <location>
        <begin position="9"/>
        <end position="28"/>
    </location>
</feature>
<protein>
    <recommendedName>
        <fullName evidence="8">Signal recognition particle SEC65 subunit</fullName>
    </recommendedName>
</protein>
<evidence type="ECO:0000313" key="6">
    <source>
        <dbReference type="EMBL" id="KAK5116508.1"/>
    </source>
</evidence>
<feature type="region of interest" description="Disordered" evidence="5">
    <location>
        <begin position="1"/>
        <end position="88"/>
    </location>
</feature>
<evidence type="ECO:0000256" key="4">
    <source>
        <dbReference type="ARBA" id="ARBA00023274"/>
    </source>
</evidence>
<feature type="compositionally biased region" description="Gly residues" evidence="5">
    <location>
        <begin position="273"/>
        <end position="283"/>
    </location>
</feature>
<dbReference type="PANTHER" id="PTHR17453">
    <property type="entry name" value="SIGNAL RECOGNITION PARTICLE 19 KD PROTEIN"/>
    <property type="match status" value="1"/>
</dbReference>
<dbReference type="GO" id="GO:0006617">
    <property type="term" value="P:SRP-dependent cotranslational protein targeting to membrane, signal sequence recognition"/>
    <property type="evidence" value="ECO:0007669"/>
    <property type="project" value="TreeGrafter"/>
</dbReference>
<dbReference type="GO" id="GO:0008312">
    <property type="term" value="F:7S RNA binding"/>
    <property type="evidence" value="ECO:0007669"/>
    <property type="project" value="InterPro"/>
</dbReference>